<dbReference type="Proteomes" id="UP000474175">
    <property type="component" value="Unassembled WGS sequence"/>
</dbReference>
<evidence type="ECO:0000313" key="1">
    <source>
        <dbReference type="EMBL" id="NDU96967.1"/>
    </source>
</evidence>
<gene>
    <name evidence="1" type="ORF">GK108_18930</name>
</gene>
<dbReference type="GO" id="GO:0005975">
    <property type="term" value="P:carbohydrate metabolic process"/>
    <property type="evidence" value="ECO:0007669"/>
    <property type="project" value="InterPro"/>
</dbReference>
<reference evidence="1 2" key="1">
    <citation type="submission" date="2020-02" db="EMBL/GenBank/DDBJ databases">
        <title>Draft genome sequence of two Spirosoma agri KCTC 52727 and Spirosoma terrae KCTC 52035.</title>
        <authorList>
            <person name="Rojas J."/>
            <person name="Ambika Manirajan B."/>
            <person name="Suarez C."/>
            <person name="Ratering S."/>
            <person name="Schnell S."/>
        </authorList>
    </citation>
    <scope>NUCLEOTIDE SEQUENCE [LARGE SCALE GENOMIC DNA]</scope>
    <source>
        <strain evidence="1 2">KCTC 52035</strain>
    </source>
</reference>
<comment type="caution">
    <text evidence="1">The sequence shown here is derived from an EMBL/GenBank/DDBJ whole genome shotgun (WGS) entry which is preliminary data.</text>
</comment>
<organism evidence="1 2">
    <name type="scientific">Spirosoma terrae</name>
    <dbReference type="NCBI Taxonomy" id="1968276"/>
    <lineage>
        <taxon>Bacteria</taxon>
        <taxon>Pseudomonadati</taxon>
        <taxon>Bacteroidota</taxon>
        <taxon>Cytophagia</taxon>
        <taxon>Cytophagales</taxon>
        <taxon>Cytophagaceae</taxon>
        <taxon>Spirosoma</taxon>
    </lineage>
</organism>
<protein>
    <submittedName>
        <fullName evidence="1">Uncharacterized protein</fullName>
    </submittedName>
</protein>
<keyword evidence="2" id="KW-1185">Reference proteome</keyword>
<accession>A0A6L9LBP9</accession>
<evidence type="ECO:0000313" key="2">
    <source>
        <dbReference type="Proteomes" id="UP000474175"/>
    </source>
</evidence>
<dbReference type="AlphaFoldDB" id="A0A6L9LBP9"/>
<proteinExistence type="predicted"/>
<dbReference type="InterPro" id="IPR008928">
    <property type="entry name" value="6-hairpin_glycosidase_sf"/>
</dbReference>
<dbReference type="SUPFAM" id="SSF48208">
    <property type="entry name" value="Six-hairpin glycosidases"/>
    <property type="match status" value="1"/>
</dbReference>
<dbReference type="EMBL" id="JAAFZH010000009">
    <property type="protein sequence ID" value="NDU96967.1"/>
    <property type="molecule type" value="Genomic_DNA"/>
</dbReference>
<sequence>MVSLVRLLFVFFLVLFWNASNSLAQRTTPRYVNLSHLNHLYQSVQLKTSGIDVGTIAIYSEAPDYHLVTDADEGFTCIDDVARAGLFLLGEPDIDMNQDKQTKLRTMVEFVLQLQAPDQEAGAGYFYNFLWPDRTINKTFRTSVAEPNFWSWRAMWLLTEAKPYYQKREAELADRIQAATQKLVANMLRDYGSQPKTYQVVKGVRVPGWLPFGSGTDQAAIMLLSLNTIYQQHPTLDLLKLIDALGEGILSMQHGDKNRFPYGAILSFENNWHAYASDQSYALLRVGKALNRPEWVAAARREIDHFYPYLLRQGFLESFEVRSTKKGMEPVRTSRFSQIAYGIRPMIWASLEAYEQTKKPEYAELAGKLASWFLGNNVAKAIMYDVATGRGYDGIGATGKVNYNSGAESTIESLWAFQRLEQYPEAINALKKYN</sequence>
<name>A0A6L9LBP9_9BACT</name>
<dbReference type="RefSeq" id="WP_163951956.1">
    <property type="nucleotide sequence ID" value="NZ_JAAFZH010000009.1"/>
</dbReference>